<name>A0A183M7V8_9TREM</name>
<evidence type="ECO:0000256" key="3">
    <source>
        <dbReference type="ARBA" id="ARBA00048999"/>
    </source>
</evidence>
<dbReference type="Pfam" id="PF00755">
    <property type="entry name" value="Carn_acyltransf"/>
    <property type="match status" value="1"/>
</dbReference>
<protein>
    <submittedName>
        <fullName evidence="4">Uncharacterized protein</fullName>
    </submittedName>
</protein>
<keyword evidence="5" id="KW-1185">Reference proteome</keyword>
<dbReference type="Proteomes" id="UP000277204">
    <property type="component" value="Unassembled WGS sequence"/>
</dbReference>
<dbReference type="STRING" id="48269.A0A183M7V8"/>
<dbReference type="GO" id="GO:0016747">
    <property type="term" value="F:acyltransferase activity, transferring groups other than amino-acyl groups"/>
    <property type="evidence" value="ECO:0007669"/>
    <property type="project" value="UniProtKB-ARBA"/>
</dbReference>
<sequence length="149" mass="17132">TLLNTFSQSRKLPVPDLHNTLDRYLRLIAPVVSKEDFERTKLLVEEFGKSGGEGEELQNLLKQYAKTKINWVLANGYLFSHSFISRQCTITLLFVKQSILDREQLFLITYSLGSTVVNSKSLSCYNRQNISVELTHKISCQLDPTYKKK</sequence>
<organism evidence="4 5">
    <name type="scientific">Schistosoma margrebowiei</name>
    <dbReference type="NCBI Taxonomy" id="48269"/>
    <lineage>
        <taxon>Eukaryota</taxon>
        <taxon>Metazoa</taxon>
        <taxon>Spiralia</taxon>
        <taxon>Lophotrochozoa</taxon>
        <taxon>Platyhelminthes</taxon>
        <taxon>Trematoda</taxon>
        <taxon>Digenea</taxon>
        <taxon>Strigeidida</taxon>
        <taxon>Schistosomatoidea</taxon>
        <taxon>Schistosomatidae</taxon>
        <taxon>Schistosoma</taxon>
    </lineage>
</organism>
<dbReference type="InterPro" id="IPR042572">
    <property type="entry name" value="Carn_acyl_trans_N"/>
</dbReference>
<dbReference type="AlphaFoldDB" id="A0A183M7V8"/>
<dbReference type="PANTHER" id="PTHR22589">
    <property type="entry name" value="CARNITINE O-ACYLTRANSFERASE"/>
    <property type="match status" value="1"/>
</dbReference>
<feature type="non-terminal residue" evidence="4">
    <location>
        <position position="1"/>
    </location>
</feature>
<evidence type="ECO:0000313" key="4">
    <source>
        <dbReference type="EMBL" id="VDO98870.1"/>
    </source>
</evidence>
<evidence type="ECO:0000256" key="2">
    <source>
        <dbReference type="ARBA" id="ARBA00023315"/>
    </source>
</evidence>
<accession>A0A183M7V8</accession>
<reference evidence="4 5" key="1">
    <citation type="submission" date="2018-11" db="EMBL/GenBank/DDBJ databases">
        <authorList>
            <consortium name="Pathogen Informatics"/>
        </authorList>
    </citation>
    <scope>NUCLEOTIDE SEQUENCE [LARGE SCALE GENOMIC DNA]</scope>
    <source>
        <strain evidence="4 5">Zambia</strain>
    </source>
</reference>
<proteinExistence type="predicted"/>
<comment type="catalytic activity">
    <reaction evidence="3">
        <text>4,8-dimethylnonanoyl-CoA + (R)-carnitine = O-4,8-dimethylnonanoyl-(R)-carnitine + CoA</text>
        <dbReference type="Rhea" id="RHEA:44860"/>
        <dbReference type="ChEBI" id="CHEBI:16347"/>
        <dbReference type="ChEBI" id="CHEBI:57287"/>
        <dbReference type="ChEBI" id="CHEBI:77061"/>
        <dbReference type="ChEBI" id="CHEBI:84654"/>
    </reaction>
</comment>
<evidence type="ECO:0000313" key="5">
    <source>
        <dbReference type="Proteomes" id="UP000277204"/>
    </source>
</evidence>
<dbReference type="InterPro" id="IPR039551">
    <property type="entry name" value="Cho/carn_acyl_trans"/>
</dbReference>
<keyword evidence="2" id="KW-0012">Acyltransferase</keyword>
<dbReference type="InterPro" id="IPR000542">
    <property type="entry name" value="Carn_acyl_trans"/>
</dbReference>
<dbReference type="UniPathway" id="UPA00659"/>
<dbReference type="SUPFAM" id="SSF52777">
    <property type="entry name" value="CoA-dependent acyltransferases"/>
    <property type="match status" value="1"/>
</dbReference>
<comment type="pathway">
    <text evidence="1">Lipid metabolism; fatty acid beta-oxidation.</text>
</comment>
<keyword evidence="2" id="KW-0808">Transferase</keyword>
<dbReference type="PANTHER" id="PTHR22589:SF103">
    <property type="entry name" value="CARNITINE O-ACETYL-TRANSFERASE, ISOFORM A-RELATED"/>
    <property type="match status" value="1"/>
</dbReference>
<evidence type="ECO:0000256" key="1">
    <source>
        <dbReference type="ARBA" id="ARBA00005005"/>
    </source>
</evidence>
<gene>
    <name evidence="4" type="ORF">SMRZ_LOCUS12133</name>
</gene>
<dbReference type="Gene3D" id="1.10.275.20">
    <property type="entry name" value="Choline/Carnitine o-acyltransferase"/>
    <property type="match status" value="1"/>
</dbReference>
<dbReference type="GO" id="GO:0006635">
    <property type="term" value="P:fatty acid beta-oxidation"/>
    <property type="evidence" value="ECO:0007669"/>
    <property type="project" value="UniProtKB-UniPathway"/>
</dbReference>
<dbReference type="EMBL" id="UZAI01007378">
    <property type="protein sequence ID" value="VDO98870.1"/>
    <property type="molecule type" value="Genomic_DNA"/>
</dbReference>